<organism evidence="12 13">
    <name type="scientific">Tunturiibacter lichenicola</name>
    <dbReference type="NCBI Taxonomy" id="2051959"/>
    <lineage>
        <taxon>Bacteria</taxon>
        <taxon>Pseudomonadati</taxon>
        <taxon>Acidobacteriota</taxon>
        <taxon>Terriglobia</taxon>
        <taxon>Terriglobales</taxon>
        <taxon>Acidobacteriaceae</taxon>
        <taxon>Tunturiibacter</taxon>
    </lineage>
</organism>
<keyword evidence="4 9" id="KW-0812">Transmembrane</keyword>
<dbReference type="SMART" id="SM00382">
    <property type="entry name" value="AAA"/>
    <property type="match status" value="1"/>
</dbReference>
<evidence type="ECO:0000313" key="13">
    <source>
        <dbReference type="Proteomes" id="UP000564385"/>
    </source>
</evidence>
<feature type="domain" description="ABC transmembrane type-1" evidence="11">
    <location>
        <begin position="20"/>
        <end position="302"/>
    </location>
</feature>
<feature type="transmembrane region" description="Helical" evidence="9">
    <location>
        <begin position="239"/>
        <end position="261"/>
    </location>
</feature>
<dbReference type="CDD" id="cd18541">
    <property type="entry name" value="ABC_6TM_TmrB_like"/>
    <property type="match status" value="1"/>
</dbReference>
<evidence type="ECO:0000259" key="11">
    <source>
        <dbReference type="PROSITE" id="PS50929"/>
    </source>
</evidence>
<dbReference type="Pfam" id="PF00005">
    <property type="entry name" value="ABC_tran"/>
    <property type="match status" value="1"/>
</dbReference>
<dbReference type="Pfam" id="PF00664">
    <property type="entry name" value="ABC_membrane"/>
    <property type="match status" value="1"/>
</dbReference>
<accession>A0A852VDW6</accession>
<sequence>MLERLKPLAPYLRRYWKHLAWGGVAVILYNTIKVLIPIVIGHAIDDMQHGITETKVVHHTLRLLLIAVLSAIFLYITRQVIIGASREIEFDLRNDLFSNLERQAPSFYHTTRTGDIMARTTNDLNAVRQLLGPAIMYSANTVVFTAAALPFMYRISPKLTFFAFVPLPMASILVQYFGNRIHRRFERIQAMFSDISAKAHENFSGARLIRAFAQEDAEIASFETANLEYIKRSLHLVRLMAMLWPTLEFVLGLSLMITLLVGGHEVVAHHISVGQFTSFNVYMVQLTWPMIAVGWVVNLFQRGTASVVRIDELLKQQPAITDQDVTPQQLHRFENAEEIAGDIEFRNLTFAYPNAPAVLKDINLRIPAGSSLAIVGPTGSGKSTLVGLIPRLHDAAPGMVLVDGEPIRSYPLADIRRQIGFVPQETFLFSDTIHQNIAFGKPDASEEQVQDAASIAHISNEILEFPKGFETMVGERGITLSGGQKQRTAIARAIIREPRILILDDALASVDTYTEERILNGLRQGMGTRTTIFISHRISTARNADQIAVLVAGRIAELGTHEELIVRNGYYTSLFEKQRLEEELAVAT</sequence>
<evidence type="ECO:0000259" key="10">
    <source>
        <dbReference type="PROSITE" id="PS50893"/>
    </source>
</evidence>
<dbReference type="GO" id="GO:0016887">
    <property type="term" value="F:ATP hydrolysis activity"/>
    <property type="evidence" value="ECO:0007669"/>
    <property type="project" value="InterPro"/>
</dbReference>
<evidence type="ECO:0000256" key="4">
    <source>
        <dbReference type="ARBA" id="ARBA00022692"/>
    </source>
</evidence>
<keyword evidence="3" id="KW-1003">Cell membrane</keyword>
<dbReference type="InterPro" id="IPR003439">
    <property type="entry name" value="ABC_transporter-like_ATP-bd"/>
</dbReference>
<evidence type="ECO:0000256" key="6">
    <source>
        <dbReference type="ARBA" id="ARBA00022840"/>
    </source>
</evidence>
<keyword evidence="6 12" id="KW-0067">ATP-binding</keyword>
<protein>
    <submittedName>
        <fullName evidence="12">ATP-binding cassette subfamily B protein</fullName>
    </submittedName>
</protein>
<dbReference type="PROSITE" id="PS50929">
    <property type="entry name" value="ABC_TM1F"/>
    <property type="match status" value="1"/>
</dbReference>
<evidence type="ECO:0000256" key="7">
    <source>
        <dbReference type="ARBA" id="ARBA00022989"/>
    </source>
</evidence>
<dbReference type="InterPro" id="IPR003593">
    <property type="entry name" value="AAA+_ATPase"/>
</dbReference>
<dbReference type="SUPFAM" id="SSF90123">
    <property type="entry name" value="ABC transporter transmembrane region"/>
    <property type="match status" value="1"/>
</dbReference>
<dbReference type="SUPFAM" id="SSF52540">
    <property type="entry name" value="P-loop containing nucleoside triphosphate hydrolases"/>
    <property type="match status" value="1"/>
</dbReference>
<feature type="transmembrane region" description="Helical" evidence="9">
    <location>
        <begin position="56"/>
        <end position="76"/>
    </location>
</feature>
<dbReference type="Proteomes" id="UP000564385">
    <property type="component" value="Unassembled WGS sequence"/>
</dbReference>
<comment type="subcellular location">
    <subcellularLocation>
        <location evidence="1">Cell membrane</location>
        <topology evidence="1">Multi-pass membrane protein</topology>
    </subcellularLocation>
</comment>
<feature type="transmembrane region" description="Helical" evidence="9">
    <location>
        <begin position="21"/>
        <end position="44"/>
    </location>
</feature>
<feature type="transmembrane region" description="Helical" evidence="9">
    <location>
        <begin position="281"/>
        <end position="300"/>
    </location>
</feature>
<evidence type="ECO:0000256" key="1">
    <source>
        <dbReference type="ARBA" id="ARBA00004651"/>
    </source>
</evidence>
<dbReference type="PANTHER" id="PTHR43394:SF1">
    <property type="entry name" value="ATP-BINDING CASSETTE SUB-FAMILY B MEMBER 10, MITOCHONDRIAL"/>
    <property type="match status" value="1"/>
</dbReference>
<feature type="transmembrane region" description="Helical" evidence="9">
    <location>
        <begin position="159"/>
        <end position="178"/>
    </location>
</feature>
<evidence type="ECO:0000313" key="12">
    <source>
        <dbReference type="EMBL" id="NYF89109.1"/>
    </source>
</evidence>
<dbReference type="Gene3D" id="3.40.50.300">
    <property type="entry name" value="P-loop containing nucleotide triphosphate hydrolases"/>
    <property type="match status" value="1"/>
</dbReference>
<keyword evidence="7 9" id="KW-1133">Transmembrane helix</keyword>
<evidence type="ECO:0000256" key="9">
    <source>
        <dbReference type="SAM" id="Phobius"/>
    </source>
</evidence>
<dbReference type="GO" id="GO:0015421">
    <property type="term" value="F:ABC-type oligopeptide transporter activity"/>
    <property type="evidence" value="ECO:0007669"/>
    <property type="project" value="TreeGrafter"/>
</dbReference>
<dbReference type="FunFam" id="3.40.50.300:FF:000221">
    <property type="entry name" value="Multidrug ABC transporter ATP-binding protein"/>
    <property type="match status" value="1"/>
</dbReference>
<dbReference type="InterPro" id="IPR027417">
    <property type="entry name" value="P-loop_NTPase"/>
</dbReference>
<dbReference type="EMBL" id="JACCCU010000001">
    <property type="protein sequence ID" value="NYF89109.1"/>
    <property type="molecule type" value="Genomic_DNA"/>
</dbReference>
<dbReference type="InterPro" id="IPR011527">
    <property type="entry name" value="ABC1_TM_dom"/>
</dbReference>
<dbReference type="PROSITE" id="PS50893">
    <property type="entry name" value="ABC_TRANSPORTER_2"/>
    <property type="match status" value="1"/>
</dbReference>
<dbReference type="PANTHER" id="PTHR43394">
    <property type="entry name" value="ATP-DEPENDENT PERMEASE MDL1, MITOCHONDRIAL"/>
    <property type="match status" value="1"/>
</dbReference>
<dbReference type="Gene3D" id="1.20.1560.10">
    <property type="entry name" value="ABC transporter type 1, transmembrane domain"/>
    <property type="match status" value="1"/>
</dbReference>
<keyword evidence="5" id="KW-0547">Nucleotide-binding</keyword>
<feature type="domain" description="ABC transporter" evidence="10">
    <location>
        <begin position="343"/>
        <end position="577"/>
    </location>
</feature>
<dbReference type="GO" id="GO:0005524">
    <property type="term" value="F:ATP binding"/>
    <property type="evidence" value="ECO:0007669"/>
    <property type="project" value="UniProtKB-KW"/>
</dbReference>
<evidence type="ECO:0000256" key="5">
    <source>
        <dbReference type="ARBA" id="ARBA00022741"/>
    </source>
</evidence>
<name>A0A852VDW6_9BACT</name>
<dbReference type="GO" id="GO:0005886">
    <property type="term" value="C:plasma membrane"/>
    <property type="evidence" value="ECO:0007669"/>
    <property type="project" value="UniProtKB-SubCell"/>
</dbReference>
<reference evidence="12 13" key="1">
    <citation type="submission" date="2020-07" db="EMBL/GenBank/DDBJ databases">
        <title>Genomic Encyclopedia of Type Strains, Phase IV (KMG-V): Genome sequencing to study the core and pangenomes of soil and plant-associated prokaryotes.</title>
        <authorList>
            <person name="Whitman W."/>
        </authorList>
    </citation>
    <scope>NUCLEOTIDE SEQUENCE [LARGE SCALE GENOMIC DNA]</scope>
    <source>
        <strain evidence="12 13">M8UP22</strain>
    </source>
</reference>
<keyword evidence="2" id="KW-0813">Transport</keyword>
<feature type="transmembrane region" description="Helical" evidence="9">
    <location>
        <begin position="134"/>
        <end position="153"/>
    </location>
</feature>
<comment type="caution">
    <text evidence="12">The sequence shown here is derived from an EMBL/GenBank/DDBJ whole genome shotgun (WGS) entry which is preliminary data.</text>
</comment>
<keyword evidence="8 9" id="KW-0472">Membrane</keyword>
<dbReference type="InterPro" id="IPR039421">
    <property type="entry name" value="Type_1_exporter"/>
</dbReference>
<dbReference type="InterPro" id="IPR036640">
    <property type="entry name" value="ABC1_TM_sf"/>
</dbReference>
<dbReference type="AlphaFoldDB" id="A0A852VDW6"/>
<evidence type="ECO:0000256" key="8">
    <source>
        <dbReference type="ARBA" id="ARBA00023136"/>
    </source>
</evidence>
<evidence type="ECO:0000256" key="2">
    <source>
        <dbReference type="ARBA" id="ARBA00022448"/>
    </source>
</evidence>
<proteinExistence type="predicted"/>
<gene>
    <name evidence="12" type="ORF">HDF08_001176</name>
</gene>
<evidence type="ECO:0000256" key="3">
    <source>
        <dbReference type="ARBA" id="ARBA00022475"/>
    </source>
</evidence>